<comment type="caution">
    <text evidence="1">The sequence shown here is derived from an EMBL/GenBank/DDBJ whole genome shotgun (WGS) entry which is preliminary data.</text>
</comment>
<organism evidence="1 2">
    <name type="scientific">Diversispora epigaea</name>
    <dbReference type="NCBI Taxonomy" id="1348612"/>
    <lineage>
        <taxon>Eukaryota</taxon>
        <taxon>Fungi</taxon>
        <taxon>Fungi incertae sedis</taxon>
        <taxon>Mucoromycota</taxon>
        <taxon>Glomeromycotina</taxon>
        <taxon>Glomeromycetes</taxon>
        <taxon>Diversisporales</taxon>
        <taxon>Diversisporaceae</taxon>
        <taxon>Diversispora</taxon>
    </lineage>
</organism>
<gene>
    <name evidence="1" type="ORF">Glove_63g18</name>
</gene>
<accession>A0A397JC94</accession>
<dbReference type="OrthoDB" id="2401059at2759"/>
<proteinExistence type="predicted"/>
<keyword evidence="2" id="KW-1185">Reference proteome</keyword>
<dbReference type="Proteomes" id="UP000266861">
    <property type="component" value="Unassembled WGS sequence"/>
</dbReference>
<name>A0A397JC94_9GLOM</name>
<reference evidence="1 2" key="1">
    <citation type="submission" date="2018-08" db="EMBL/GenBank/DDBJ databases">
        <title>Genome and evolution of the arbuscular mycorrhizal fungus Diversispora epigaea (formerly Glomus versiforme) and its bacterial endosymbionts.</title>
        <authorList>
            <person name="Sun X."/>
            <person name="Fei Z."/>
            <person name="Harrison M."/>
        </authorList>
    </citation>
    <scope>NUCLEOTIDE SEQUENCE [LARGE SCALE GENOMIC DNA]</scope>
    <source>
        <strain evidence="1 2">IT104</strain>
    </source>
</reference>
<evidence type="ECO:0000313" key="2">
    <source>
        <dbReference type="Proteomes" id="UP000266861"/>
    </source>
</evidence>
<sequence length="235" mass="27446">MSLFHIDYKIITDKLEDKLPKSLVKRLYDRLLSLKHNPITLNQISEKHNRIETYLYHTLEIYEQGKAHNNTIDKGSQNTDVLTYSKVNISSHTENEQSSKSSTHIDHSRVSTRGAKLYLEKLRQELSSKINNENILYLENEREKLTNENFYNTANEQDKKIIDLTSSINRYKEDMQSLKKVNKLVNKCQQLKDVVLAKNQKIILLNNKVISYCPCGWSDGSIEPEMYCSTYKQNL</sequence>
<protein>
    <submittedName>
        <fullName evidence="1">Uncharacterized protein</fullName>
    </submittedName>
</protein>
<dbReference type="AlphaFoldDB" id="A0A397JC94"/>
<dbReference type="EMBL" id="PQFF01000060">
    <property type="protein sequence ID" value="RHZ85661.1"/>
    <property type="molecule type" value="Genomic_DNA"/>
</dbReference>
<evidence type="ECO:0000313" key="1">
    <source>
        <dbReference type="EMBL" id="RHZ85661.1"/>
    </source>
</evidence>